<protein>
    <recommendedName>
        <fullName evidence="1">DDE-1 domain-containing protein</fullName>
    </recommendedName>
</protein>
<gene>
    <name evidence="2" type="ORF">K505DRAFT_260981</name>
</gene>
<evidence type="ECO:0000259" key="1">
    <source>
        <dbReference type="Pfam" id="PF03184"/>
    </source>
</evidence>
<dbReference type="EMBL" id="MU002599">
    <property type="protein sequence ID" value="KAF2785938.1"/>
    <property type="molecule type" value="Genomic_DNA"/>
</dbReference>
<dbReference type="GO" id="GO:0003676">
    <property type="term" value="F:nucleic acid binding"/>
    <property type="evidence" value="ECO:0007669"/>
    <property type="project" value="InterPro"/>
</dbReference>
<proteinExistence type="predicted"/>
<evidence type="ECO:0000313" key="2">
    <source>
        <dbReference type="EMBL" id="KAF2785938.1"/>
    </source>
</evidence>
<dbReference type="AlphaFoldDB" id="A0A6A6WPT0"/>
<sequence length="104" mass="11732">NIVVVCMPPHSLRLLQPLDVGCFSPLKWAYRDNTHQIKKGCFPPTLYMGFNMTFTTERTSRECAQRGTADVEAILATTLVHKVEIVHVEDSASLNIIILIYITQ</sequence>
<evidence type="ECO:0000313" key="3">
    <source>
        <dbReference type="Proteomes" id="UP000799757"/>
    </source>
</evidence>
<accession>A0A6A6WPT0</accession>
<dbReference type="OrthoDB" id="5425161at2759"/>
<name>A0A6A6WPT0_9PLEO</name>
<feature type="domain" description="DDE-1" evidence="1">
    <location>
        <begin position="1"/>
        <end position="36"/>
    </location>
</feature>
<organism evidence="2 3">
    <name type="scientific">Melanomma pulvis-pyrius CBS 109.77</name>
    <dbReference type="NCBI Taxonomy" id="1314802"/>
    <lineage>
        <taxon>Eukaryota</taxon>
        <taxon>Fungi</taxon>
        <taxon>Dikarya</taxon>
        <taxon>Ascomycota</taxon>
        <taxon>Pezizomycotina</taxon>
        <taxon>Dothideomycetes</taxon>
        <taxon>Pleosporomycetidae</taxon>
        <taxon>Pleosporales</taxon>
        <taxon>Melanommataceae</taxon>
        <taxon>Melanomma</taxon>
    </lineage>
</organism>
<feature type="non-terminal residue" evidence="2">
    <location>
        <position position="1"/>
    </location>
</feature>
<dbReference type="Pfam" id="PF03184">
    <property type="entry name" value="DDE_1"/>
    <property type="match status" value="1"/>
</dbReference>
<keyword evidence="3" id="KW-1185">Reference proteome</keyword>
<reference evidence="2" key="1">
    <citation type="journal article" date="2020" name="Stud. Mycol.">
        <title>101 Dothideomycetes genomes: a test case for predicting lifestyles and emergence of pathogens.</title>
        <authorList>
            <person name="Haridas S."/>
            <person name="Albert R."/>
            <person name="Binder M."/>
            <person name="Bloem J."/>
            <person name="Labutti K."/>
            <person name="Salamov A."/>
            <person name="Andreopoulos B."/>
            <person name="Baker S."/>
            <person name="Barry K."/>
            <person name="Bills G."/>
            <person name="Bluhm B."/>
            <person name="Cannon C."/>
            <person name="Castanera R."/>
            <person name="Culley D."/>
            <person name="Daum C."/>
            <person name="Ezra D."/>
            <person name="Gonzalez J."/>
            <person name="Henrissat B."/>
            <person name="Kuo A."/>
            <person name="Liang C."/>
            <person name="Lipzen A."/>
            <person name="Lutzoni F."/>
            <person name="Magnuson J."/>
            <person name="Mondo S."/>
            <person name="Nolan M."/>
            <person name="Ohm R."/>
            <person name="Pangilinan J."/>
            <person name="Park H.-J."/>
            <person name="Ramirez L."/>
            <person name="Alfaro M."/>
            <person name="Sun H."/>
            <person name="Tritt A."/>
            <person name="Yoshinaga Y."/>
            <person name="Zwiers L.-H."/>
            <person name="Turgeon B."/>
            <person name="Goodwin S."/>
            <person name="Spatafora J."/>
            <person name="Crous P."/>
            <person name="Grigoriev I."/>
        </authorList>
    </citation>
    <scope>NUCLEOTIDE SEQUENCE</scope>
    <source>
        <strain evidence="2">CBS 109.77</strain>
    </source>
</reference>
<dbReference type="Proteomes" id="UP000799757">
    <property type="component" value="Unassembled WGS sequence"/>
</dbReference>
<dbReference type="InterPro" id="IPR004875">
    <property type="entry name" value="DDE_SF_endonuclease_dom"/>
</dbReference>